<name>A0A034WRE3_BACDO</name>
<organism evidence="10">
    <name type="scientific">Bactrocera dorsalis</name>
    <name type="common">Oriental fruit fly</name>
    <name type="synonym">Dacus dorsalis</name>
    <dbReference type="NCBI Taxonomy" id="27457"/>
    <lineage>
        <taxon>Eukaryota</taxon>
        <taxon>Metazoa</taxon>
        <taxon>Ecdysozoa</taxon>
        <taxon>Arthropoda</taxon>
        <taxon>Hexapoda</taxon>
        <taxon>Insecta</taxon>
        <taxon>Pterygota</taxon>
        <taxon>Neoptera</taxon>
        <taxon>Endopterygota</taxon>
        <taxon>Diptera</taxon>
        <taxon>Brachycera</taxon>
        <taxon>Muscomorpha</taxon>
        <taxon>Tephritoidea</taxon>
        <taxon>Tephritidae</taxon>
        <taxon>Bactrocera</taxon>
        <taxon>Bactrocera</taxon>
    </lineage>
</organism>
<feature type="compositionally biased region" description="Basic and acidic residues" evidence="7">
    <location>
        <begin position="231"/>
        <end position="251"/>
    </location>
</feature>
<dbReference type="PANTHER" id="PTHR13173">
    <property type="entry name" value="WW DOMAIN BINDING PROTEIN 4"/>
    <property type="match status" value="1"/>
</dbReference>
<evidence type="ECO:0000256" key="2">
    <source>
        <dbReference type="ARBA" id="ARBA00022723"/>
    </source>
</evidence>
<dbReference type="InterPro" id="IPR003604">
    <property type="entry name" value="Matrin/U1-like-C_Znf_C2H2"/>
</dbReference>
<dbReference type="GO" id="GO:0003723">
    <property type="term" value="F:RNA binding"/>
    <property type="evidence" value="ECO:0007669"/>
    <property type="project" value="TreeGrafter"/>
</dbReference>
<evidence type="ECO:0000256" key="3">
    <source>
        <dbReference type="ARBA" id="ARBA00022771"/>
    </source>
</evidence>
<dbReference type="PROSITE" id="PS50020">
    <property type="entry name" value="WW_DOMAIN_2"/>
    <property type="match status" value="1"/>
</dbReference>
<dbReference type="RefSeq" id="XP_011207670.2">
    <property type="nucleotide sequence ID" value="XM_011209368.4"/>
</dbReference>
<dbReference type="CDD" id="cd00201">
    <property type="entry name" value="WW"/>
    <property type="match status" value="1"/>
</dbReference>
<dbReference type="GeneID" id="105229236"/>
<feature type="domain" description="Matrin-type" evidence="9">
    <location>
        <begin position="11"/>
        <end position="42"/>
    </location>
</feature>
<keyword evidence="2" id="KW-0479">Metal-binding</keyword>
<evidence type="ECO:0000313" key="10">
    <source>
        <dbReference type="EMBL" id="JAC56328.1"/>
    </source>
</evidence>
<dbReference type="SUPFAM" id="SSF51045">
    <property type="entry name" value="WW domain"/>
    <property type="match status" value="1"/>
</dbReference>
<dbReference type="Pfam" id="PF00397">
    <property type="entry name" value="WW"/>
    <property type="match status" value="1"/>
</dbReference>
<keyword evidence="3" id="KW-0863">Zinc-finger</keyword>
<dbReference type="OrthoDB" id="191651at2759"/>
<evidence type="ECO:0000259" key="8">
    <source>
        <dbReference type="PROSITE" id="PS50020"/>
    </source>
</evidence>
<dbReference type="Gene3D" id="3.30.160.60">
    <property type="entry name" value="Classic Zinc Finger"/>
    <property type="match status" value="1"/>
</dbReference>
<feature type="coiled-coil region" evidence="6">
    <location>
        <begin position="203"/>
        <end position="230"/>
    </location>
</feature>
<dbReference type="Gene3D" id="2.20.70.10">
    <property type="match status" value="1"/>
</dbReference>
<keyword evidence="5" id="KW-0539">Nucleus</keyword>
<dbReference type="InterPro" id="IPR036020">
    <property type="entry name" value="WW_dom_sf"/>
</dbReference>
<feature type="region of interest" description="Disordered" evidence="7">
    <location>
        <begin position="231"/>
        <end position="254"/>
    </location>
</feature>
<evidence type="ECO:0000256" key="1">
    <source>
        <dbReference type="ARBA" id="ARBA00004123"/>
    </source>
</evidence>
<evidence type="ECO:0000256" key="6">
    <source>
        <dbReference type="SAM" id="Coils"/>
    </source>
</evidence>
<dbReference type="PROSITE" id="PS50171">
    <property type="entry name" value="ZF_MATRIN"/>
    <property type="match status" value="1"/>
</dbReference>
<proteinExistence type="predicted"/>
<dbReference type="AlphaFoldDB" id="A0A034WRE3"/>
<keyword evidence="6" id="KW-0175">Coiled coil</keyword>
<feature type="coiled-coil region" evidence="6">
    <location>
        <begin position="44"/>
        <end position="74"/>
    </location>
</feature>
<evidence type="ECO:0000256" key="7">
    <source>
        <dbReference type="SAM" id="MobiDB-lite"/>
    </source>
</evidence>
<dbReference type="SUPFAM" id="SSF57667">
    <property type="entry name" value="beta-beta-alpha zinc fingers"/>
    <property type="match status" value="1"/>
</dbReference>
<dbReference type="GO" id="GO:0008270">
    <property type="term" value="F:zinc ion binding"/>
    <property type="evidence" value="ECO:0007669"/>
    <property type="project" value="UniProtKB-KW"/>
</dbReference>
<dbReference type="KEGG" id="bdr:105229236"/>
<dbReference type="GO" id="GO:0000398">
    <property type="term" value="P:mRNA splicing, via spliceosome"/>
    <property type="evidence" value="ECO:0007669"/>
    <property type="project" value="InterPro"/>
</dbReference>
<dbReference type="InterPro" id="IPR036236">
    <property type="entry name" value="Znf_C2H2_sf"/>
</dbReference>
<dbReference type="Pfam" id="PF06220">
    <property type="entry name" value="zf-U1"/>
    <property type="match status" value="1"/>
</dbReference>
<reference evidence="10" key="1">
    <citation type="journal article" date="2014" name="BMC Genomics">
        <title>Characterizing the developmental transcriptome of the oriental fruit fly, Bactrocera dorsalis (Diptera: Tephritidae) through comparative genomic analysis with Drosophila melanogaster utilizing modENCODE datasets.</title>
        <authorList>
            <person name="Geib S.M."/>
            <person name="Calla B."/>
            <person name="Hall B."/>
            <person name="Hou S."/>
            <person name="Manoukis N.C."/>
        </authorList>
    </citation>
    <scope>NUCLEOTIDE SEQUENCE</scope>
    <source>
        <strain evidence="10">Punador</strain>
    </source>
</reference>
<dbReference type="SMART" id="SM00451">
    <property type="entry name" value="ZnF_U1"/>
    <property type="match status" value="1"/>
</dbReference>
<keyword evidence="4" id="KW-0862">Zinc</keyword>
<protein>
    <submittedName>
        <fullName evidence="10">WW domain-binding protein 4</fullName>
    </submittedName>
</protein>
<dbReference type="SMART" id="SM00456">
    <property type="entry name" value="WW"/>
    <property type="match status" value="1"/>
</dbReference>
<dbReference type="InterPro" id="IPR040023">
    <property type="entry name" value="WBP4"/>
</dbReference>
<comment type="subcellular location">
    <subcellularLocation>
        <location evidence="1">Nucleus</location>
    </subcellularLocation>
</comment>
<evidence type="ECO:0000259" key="9">
    <source>
        <dbReference type="PROSITE" id="PS50171"/>
    </source>
</evidence>
<dbReference type="CDD" id="cd13121">
    <property type="entry name" value="BF2867_like_C"/>
    <property type="match status" value="1"/>
</dbReference>
<dbReference type="InterPro" id="IPR000690">
    <property type="entry name" value="Matrin/U1-C_Znf_C2H2"/>
</dbReference>
<feature type="domain" description="WW" evidence="8">
    <location>
        <begin position="146"/>
        <end position="179"/>
    </location>
</feature>
<gene>
    <name evidence="10" type="primary">WBP4</name>
</gene>
<sequence length="339" mass="38948">MADYWKSNERKYCDFCKCWISDNKASIAFHESGKRHKMNVAKRITDISRNSEKAEREKQKMDAEIRKMEEAAMRSYAQDIHASGDFTARSINAVLDASVGTVTASASTSAKVRAKQVDPVRLPGNSDDEDDEGRTVRVQKVLPDSVPNASLWVEGISDEGYTYYWNVKTNESVWEAPKEGYLSYAEYQRINELAVKKQELEDASEAKKFRENVNEEVARYNRERLKMFRKPETPQEAQKRREEKQAYKTEEEASAQTIGEWQVVEQKPPPVPIDLELPKVDNFYIPPVVSNVPSEPPVKRFKEKVIETLDPTTVNDVPTSFKKRKFAAKANQRQRLDVD</sequence>
<accession>A0A034WRE3</accession>
<dbReference type="PANTHER" id="PTHR13173:SF10">
    <property type="entry name" value="WW DOMAIN-BINDING PROTEIN 4"/>
    <property type="match status" value="1"/>
</dbReference>
<dbReference type="InterPro" id="IPR013085">
    <property type="entry name" value="U1-CZ_Znf_C2H2"/>
</dbReference>
<dbReference type="GO" id="GO:0071011">
    <property type="term" value="C:precatalytic spliceosome"/>
    <property type="evidence" value="ECO:0007669"/>
    <property type="project" value="TreeGrafter"/>
</dbReference>
<evidence type="ECO:0000256" key="5">
    <source>
        <dbReference type="ARBA" id="ARBA00023242"/>
    </source>
</evidence>
<dbReference type="EMBL" id="GAKP01002624">
    <property type="protein sequence ID" value="JAC56328.1"/>
    <property type="molecule type" value="Transcribed_RNA"/>
</dbReference>
<evidence type="ECO:0000256" key="4">
    <source>
        <dbReference type="ARBA" id="ARBA00022833"/>
    </source>
</evidence>
<dbReference type="InterPro" id="IPR001202">
    <property type="entry name" value="WW_dom"/>
</dbReference>